<dbReference type="Pfam" id="PF02384">
    <property type="entry name" value="N6_Mtase"/>
    <property type="match status" value="1"/>
</dbReference>
<dbReference type="PANTHER" id="PTHR42998:SF1">
    <property type="entry name" value="TYPE I RESTRICTION ENZYME HINDI METHYLASE SUBUNIT"/>
    <property type="match status" value="1"/>
</dbReference>
<dbReference type="OrthoDB" id="9784823at2"/>
<dbReference type="RefSeq" id="WP_120678268.1">
    <property type="nucleotide sequence ID" value="NZ_RBAL01000005.1"/>
</dbReference>
<evidence type="ECO:0000313" key="2">
    <source>
        <dbReference type="EMBL" id="RKN43044.1"/>
    </source>
</evidence>
<reference evidence="2 3" key="1">
    <citation type="journal article" date="2014" name="Int. J. Syst. Evol. Microbiol.">
        <title>Streptomyces hoynatensis sp. nov., isolated from deep marine sediment.</title>
        <authorList>
            <person name="Veyisoglu A."/>
            <person name="Sahin N."/>
        </authorList>
    </citation>
    <scope>NUCLEOTIDE SEQUENCE [LARGE SCALE GENOMIC DNA]</scope>
    <source>
        <strain evidence="2 3">KCTC 29097</strain>
    </source>
</reference>
<evidence type="ECO:0000313" key="3">
    <source>
        <dbReference type="Proteomes" id="UP000272474"/>
    </source>
</evidence>
<dbReference type="InterPro" id="IPR029063">
    <property type="entry name" value="SAM-dependent_MTases_sf"/>
</dbReference>
<evidence type="ECO:0000259" key="1">
    <source>
        <dbReference type="Pfam" id="PF02384"/>
    </source>
</evidence>
<dbReference type="InterPro" id="IPR003356">
    <property type="entry name" value="DNA_methylase_A-5"/>
</dbReference>
<gene>
    <name evidence="2" type="ORF">D7294_11075</name>
</gene>
<keyword evidence="2" id="KW-0489">Methyltransferase</keyword>
<dbReference type="Gene3D" id="3.40.50.150">
    <property type="entry name" value="Vaccinia Virus protein VP39"/>
    <property type="match status" value="1"/>
</dbReference>
<dbReference type="EMBL" id="RBAL01000005">
    <property type="protein sequence ID" value="RKN43044.1"/>
    <property type="molecule type" value="Genomic_DNA"/>
</dbReference>
<dbReference type="PRINTS" id="PR00507">
    <property type="entry name" value="N12N6MTFRASE"/>
</dbReference>
<dbReference type="CDD" id="cd02440">
    <property type="entry name" value="AdoMet_MTases"/>
    <property type="match status" value="1"/>
</dbReference>
<proteinExistence type="predicted"/>
<dbReference type="GO" id="GO:0032259">
    <property type="term" value="P:methylation"/>
    <property type="evidence" value="ECO:0007669"/>
    <property type="project" value="UniProtKB-KW"/>
</dbReference>
<dbReference type="PANTHER" id="PTHR42998">
    <property type="entry name" value="TYPE I RESTRICTION ENZYME HINDVIIP M PROTEIN-RELATED"/>
    <property type="match status" value="1"/>
</dbReference>
<name>A0A3A9Z5A5_9ACTN</name>
<feature type="domain" description="DNA methylase adenine-specific" evidence="1">
    <location>
        <begin position="217"/>
        <end position="420"/>
    </location>
</feature>
<dbReference type="AlphaFoldDB" id="A0A3A9Z5A5"/>
<dbReference type="SUPFAM" id="SSF53335">
    <property type="entry name" value="S-adenosyl-L-methionine-dependent methyltransferases"/>
    <property type="match status" value="1"/>
</dbReference>
<keyword evidence="2" id="KW-0808">Transferase</keyword>
<accession>A0A3A9Z5A5</accession>
<sequence>MLFEFKAPSISEGKEQLKSYLAMEPVVRMGYWTNGDESLAIYKSHTNDWIEVKNAPLPHPGDDLTAPPRTPPTWHDLVVPTEGQLSAALRRLVATVVVGDTRSTRREDQLRELLHVVLVKVDSDAWASNPKNHLKPVPFRVYGDQASMVQLTADQIQRQFREYFAKQNNRVFNPDDRNEIFLNEETIFAAVDILSPWRILGDQVDLLSKAFQIFRTKALKSGEGQFLTPQRVIRPCVSIMEITSRDKVIDPACGTGGFLIEALRQVQEHEFPGESETWRLVKFANDNLYGIDLDPLSVKLTRAMMIAMRDGSTHVLLGDAIRQHNWPSKFPRLKQELGGKDTFVAESFTVVLTNPPFGEDLKVRASDARASGYTIARAAATGRKDFVDLEIGLVYLELAHRLLQVGGRVGIVLPETYFFSYKYRWLPSWLEGRFALRGMFNIAMEAFEEFCRAKTNFYVFEKVGNGPHDGPAWESSTGENC</sequence>
<dbReference type="GO" id="GO:0003677">
    <property type="term" value="F:DNA binding"/>
    <property type="evidence" value="ECO:0007669"/>
    <property type="project" value="InterPro"/>
</dbReference>
<protein>
    <submittedName>
        <fullName evidence="2">SAM-dependent DNA methyltransferase</fullName>
    </submittedName>
</protein>
<dbReference type="InterPro" id="IPR052916">
    <property type="entry name" value="Type-I_RE_MTase_Subunit"/>
</dbReference>
<organism evidence="2 3">
    <name type="scientific">Streptomyces hoynatensis</name>
    <dbReference type="NCBI Taxonomy" id="1141874"/>
    <lineage>
        <taxon>Bacteria</taxon>
        <taxon>Bacillati</taxon>
        <taxon>Actinomycetota</taxon>
        <taxon>Actinomycetes</taxon>
        <taxon>Kitasatosporales</taxon>
        <taxon>Streptomycetaceae</taxon>
        <taxon>Streptomyces</taxon>
    </lineage>
</organism>
<dbReference type="Proteomes" id="UP000272474">
    <property type="component" value="Unassembled WGS sequence"/>
</dbReference>
<keyword evidence="3" id="KW-1185">Reference proteome</keyword>
<dbReference type="GO" id="GO:0008170">
    <property type="term" value="F:N-methyltransferase activity"/>
    <property type="evidence" value="ECO:0007669"/>
    <property type="project" value="InterPro"/>
</dbReference>
<comment type="caution">
    <text evidence="2">The sequence shown here is derived from an EMBL/GenBank/DDBJ whole genome shotgun (WGS) entry which is preliminary data.</text>
</comment>